<comment type="caution">
    <text evidence="2">The sequence shown here is derived from an EMBL/GenBank/DDBJ whole genome shotgun (WGS) entry which is preliminary data.</text>
</comment>
<gene>
    <name evidence="2" type="ORF">GC093_19170</name>
</gene>
<proteinExistence type="predicted"/>
<evidence type="ECO:0000256" key="1">
    <source>
        <dbReference type="SAM" id="Coils"/>
    </source>
</evidence>
<evidence type="ECO:0000313" key="2">
    <source>
        <dbReference type="EMBL" id="NOU95330.1"/>
    </source>
</evidence>
<accession>A0A972GSF0</accession>
<feature type="coiled-coil region" evidence="1">
    <location>
        <begin position="40"/>
        <end position="67"/>
    </location>
</feature>
<evidence type="ECO:0000313" key="3">
    <source>
        <dbReference type="Proteomes" id="UP000641588"/>
    </source>
</evidence>
<organism evidence="2 3">
    <name type="scientific">Paenibacillus foliorum</name>
    <dbReference type="NCBI Taxonomy" id="2654974"/>
    <lineage>
        <taxon>Bacteria</taxon>
        <taxon>Bacillati</taxon>
        <taxon>Bacillota</taxon>
        <taxon>Bacilli</taxon>
        <taxon>Bacillales</taxon>
        <taxon>Paenibacillaceae</taxon>
        <taxon>Paenibacillus</taxon>
    </lineage>
</organism>
<dbReference type="EMBL" id="WHOD01000070">
    <property type="protein sequence ID" value="NOU95330.1"/>
    <property type="molecule type" value="Genomic_DNA"/>
</dbReference>
<dbReference type="RefSeq" id="WP_171653530.1">
    <property type="nucleotide sequence ID" value="NZ_WHOD01000070.1"/>
</dbReference>
<name>A0A972GSF0_9BACL</name>
<protein>
    <submittedName>
        <fullName evidence="2">Uncharacterized protein</fullName>
    </submittedName>
</protein>
<dbReference type="AlphaFoldDB" id="A0A972GSF0"/>
<keyword evidence="1" id="KW-0175">Coiled coil</keyword>
<dbReference type="Proteomes" id="UP000641588">
    <property type="component" value="Unassembled WGS sequence"/>
</dbReference>
<reference evidence="2" key="1">
    <citation type="submission" date="2019-10" db="EMBL/GenBank/DDBJ databases">
        <title>Description of Paenibacillus glebae sp. nov.</title>
        <authorList>
            <person name="Carlier A."/>
            <person name="Qi S."/>
        </authorList>
    </citation>
    <scope>NUCLEOTIDE SEQUENCE</scope>
    <source>
        <strain evidence="2">LMG 31456</strain>
    </source>
</reference>
<keyword evidence="3" id="KW-1185">Reference proteome</keyword>
<sequence length="86" mass="9974">MPETDQANYEQLRTSLKQLCEDAGYESPDLLHLIDAAEQQALELERLSTLETENARLKQEVKKLRDLYYNKTLSSMSTKLQDALRE</sequence>